<dbReference type="InterPro" id="IPR018385">
    <property type="entry name" value="C4_dicarb_anaerob_car-like"/>
</dbReference>
<keyword evidence="5 6" id="KW-0472">Membrane</keyword>
<feature type="transmembrane region" description="Helical" evidence="6">
    <location>
        <begin position="109"/>
        <end position="127"/>
    </location>
</feature>
<feature type="transmembrane region" description="Helical" evidence="6">
    <location>
        <begin position="264"/>
        <end position="282"/>
    </location>
</feature>
<dbReference type="PANTHER" id="PTHR37821">
    <property type="entry name" value="AMINO ACID TRANSPORTER YUIF-RELATED"/>
    <property type="match status" value="1"/>
</dbReference>
<name>A0A6G7KCB0_9LACT</name>
<dbReference type="EMBL" id="CP049740">
    <property type="protein sequence ID" value="QII82903.1"/>
    <property type="molecule type" value="Genomic_DNA"/>
</dbReference>
<feature type="transmembrane region" description="Helical" evidence="6">
    <location>
        <begin position="294"/>
        <end position="315"/>
    </location>
</feature>
<gene>
    <name evidence="7" type="ORF">G7057_10915</name>
</gene>
<evidence type="ECO:0000256" key="4">
    <source>
        <dbReference type="ARBA" id="ARBA00022989"/>
    </source>
</evidence>
<feature type="transmembrane region" description="Helical" evidence="6">
    <location>
        <begin position="240"/>
        <end position="258"/>
    </location>
</feature>
<feature type="transmembrane region" description="Helical" evidence="6">
    <location>
        <begin position="335"/>
        <end position="357"/>
    </location>
</feature>
<dbReference type="GO" id="GO:0005886">
    <property type="term" value="C:plasma membrane"/>
    <property type="evidence" value="ECO:0007669"/>
    <property type="project" value="UniProtKB-SubCell"/>
</dbReference>
<sequence length="442" mass="46707">MELGVNALVESPSLLGLLPLVVYIVLIFMNQSNLLATIIGIAIGAILIGHDLGMLAADFAGSLGSFVATIGFIIMLGAALGRLMNASGITKTLVYWIVKGLKVNSKNKARFALMVISIIICGLLGTLGGGNAIIAPIIIPVLASIGLTPTATALILKNAGEVGLIWGPLTGVTLAMLELTDMSYGEYMLFAGLPFGLLWLAGTWFASIHIQKQTEGKEHYDLSQAVDFDQFVVSSKERQATIAFIVSFLALVVFGVVTGQGTNYAIIVMIILMIIVALFGRIHPKVAEEKIVEGVASMADLFLIFITIDVLLEMVTAAGGFEALSELLQTTFTNISAPAVMLISAIVGGLGVEAAAVAELQIITDMFKPMIESSGLPLQMFAISLLSATRLTGSIYPTSNMIGQLGIAQSSNTKLMLKGNWLSIAPLVICIIIWAFVGVNLF</sequence>
<evidence type="ECO:0000256" key="2">
    <source>
        <dbReference type="ARBA" id="ARBA00022475"/>
    </source>
</evidence>
<feature type="transmembrane region" description="Helical" evidence="6">
    <location>
        <begin position="187"/>
        <end position="207"/>
    </location>
</feature>
<organism evidence="7 8">
    <name type="scientific">Jeotgalibaca arthritidis</name>
    <dbReference type="NCBI Taxonomy" id="1868794"/>
    <lineage>
        <taxon>Bacteria</taxon>
        <taxon>Bacillati</taxon>
        <taxon>Bacillota</taxon>
        <taxon>Bacilli</taxon>
        <taxon>Lactobacillales</taxon>
        <taxon>Carnobacteriaceae</taxon>
        <taxon>Jeotgalibaca</taxon>
    </lineage>
</organism>
<feature type="transmembrane region" description="Helical" evidence="6">
    <location>
        <begin position="34"/>
        <end position="53"/>
    </location>
</feature>
<feature type="transmembrane region" description="Helical" evidence="6">
    <location>
        <begin position="12"/>
        <end position="29"/>
    </location>
</feature>
<keyword evidence="4 6" id="KW-1133">Transmembrane helix</keyword>
<dbReference type="InterPro" id="IPR052576">
    <property type="entry name" value="AA_Transporter-Related"/>
</dbReference>
<dbReference type="Proteomes" id="UP000501451">
    <property type="component" value="Chromosome"/>
</dbReference>
<feature type="transmembrane region" description="Helical" evidence="6">
    <location>
        <begin position="421"/>
        <end position="441"/>
    </location>
</feature>
<keyword evidence="8" id="KW-1185">Reference proteome</keyword>
<feature type="transmembrane region" description="Helical" evidence="6">
    <location>
        <begin position="163"/>
        <end position="181"/>
    </location>
</feature>
<evidence type="ECO:0000313" key="7">
    <source>
        <dbReference type="EMBL" id="QII82903.1"/>
    </source>
</evidence>
<reference evidence="7 8" key="1">
    <citation type="journal article" date="2017" name="Int. J. Syst. Evol. Microbiol.">
        <title>Jeotgalibaca porci sp. nov. and Jeotgalibaca arthritidis sp. nov., isolated from pigs, and emended description of the genus Jeotgalibaca.</title>
        <authorList>
            <person name="Zamora L."/>
            <person name="Perez-Sancho M."/>
            <person name="Dominguez L."/>
            <person name="Fernandez-Garayzabal J.F."/>
            <person name="Vela A.I."/>
        </authorList>
    </citation>
    <scope>NUCLEOTIDE SEQUENCE [LARGE SCALE GENOMIC DNA]</scope>
    <source>
        <strain evidence="7 8">CECT 9157</strain>
    </source>
</reference>
<evidence type="ECO:0000256" key="3">
    <source>
        <dbReference type="ARBA" id="ARBA00022692"/>
    </source>
</evidence>
<proteinExistence type="predicted"/>
<comment type="subcellular location">
    <subcellularLocation>
        <location evidence="1">Cell membrane</location>
        <topology evidence="1">Multi-pass membrane protein</topology>
    </subcellularLocation>
</comment>
<keyword evidence="3 6" id="KW-0812">Transmembrane</keyword>
<dbReference type="KEGG" id="jar:G7057_10915"/>
<feature type="transmembrane region" description="Helical" evidence="6">
    <location>
        <begin position="59"/>
        <end position="81"/>
    </location>
</feature>
<protein>
    <submittedName>
        <fullName evidence="7">TRAP transporter large permease subunit</fullName>
    </submittedName>
</protein>
<dbReference type="Pfam" id="PF03606">
    <property type="entry name" value="DcuC"/>
    <property type="match status" value="1"/>
</dbReference>
<evidence type="ECO:0000256" key="6">
    <source>
        <dbReference type="SAM" id="Phobius"/>
    </source>
</evidence>
<dbReference type="PANTHER" id="PTHR37821:SF1">
    <property type="entry name" value="AMINO ACID TRANSPORTER YUIF-RELATED"/>
    <property type="match status" value="1"/>
</dbReference>
<evidence type="ECO:0000256" key="1">
    <source>
        <dbReference type="ARBA" id="ARBA00004651"/>
    </source>
</evidence>
<feature type="transmembrane region" description="Helical" evidence="6">
    <location>
        <begin position="133"/>
        <end position="156"/>
    </location>
</feature>
<accession>A0A6G7KCB0</accession>
<evidence type="ECO:0000256" key="5">
    <source>
        <dbReference type="ARBA" id="ARBA00023136"/>
    </source>
</evidence>
<evidence type="ECO:0000313" key="8">
    <source>
        <dbReference type="Proteomes" id="UP000501451"/>
    </source>
</evidence>
<dbReference type="RefSeq" id="WP_166163711.1">
    <property type="nucleotide sequence ID" value="NZ_CP049740.1"/>
</dbReference>
<dbReference type="AlphaFoldDB" id="A0A6G7KCB0"/>
<keyword evidence="2" id="KW-1003">Cell membrane</keyword>